<accession>A0A6C0JQZ2</accession>
<keyword evidence="1" id="KW-0472">Membrane</keyword>
<dbReference type="EMBL" id="MN740672">
    <property type="protein sequence ID" value="QHU07090.1"/>
    <property type="molecule type" value="Genomic_DNA"/>
</dbReference>
<sequence>MRTGTKILLFAIILPALAFFLIYLIAKSSNCEPNCHDKTCGQSDGCFGKCKSCPAGKTCDGTKCQKVSPAGKTKGICYFDIDGTLTTAKGDRDEMMQQCLDNNFAIGIITASGRKVTDICDGDKARDPWMSDLLCKQFHENNAKMYNSTTEVTGSKTFPHGYDGTKSQGYVKGWNMKYGRDLVDSNIPDKCVVLFDDQQHVLADVKKFDPNLEVQCSGEPTAPGACQTLGHVLDIDTVKKKIKDMQANGCI</sequence>
<dbReference type="InterPro" id="IPR023214">
    <property type="entry name" value="HAD_sf"/>
</dbReference>
<dbReference type="AlphaFoldDB" id="A0A6C0JQZ2"/>
<name>A0A6C0JQZ2_9ZZZZ</name>
<dbReference type="Gene3D" id="3.40.50.1000">
    <property type="entry name" value="HAD superfamily/HAD-like"/>
    <property type="match status" value="1"/>
</dbReference>
<proteinExistence type="predicted"/>
<evidence type="ECO:0000256" key="1">
    <source>
        <dbReference type="SAM" id="Phobius"/>
    </source>
</evidence>
<evidence type="ECO:0000313" key="2">
    <source>
        <dbReference type="EMBL" id="QHU07090.1"/>
    </source>
</evidence>
<organism evidence="2">
    <name type="scientific">viral metagenome</name>
    <dbReference type="NCBI Taxonomy" id="1070528"/>
    <lineage>
        <taxon>unclassified sequences</taxon>
        <taxon>metagenomes</taxon>
        <taxon>organismal metagenomes</taxon>
    </lineage>
</organism>
<protein>
    <submittedName>
        <fullName evidence="2">Uncharacterized protein</fullName>
    </submittedName>
</protein>
<feature type="transmembrane region" description="Helical" evidence="1">
    <location>
        <begin position="7"/>
        <end position="26"/>
    </location>
</feature>
<keyword evidence="1" id="KW-1133">Transmembrane helix</keyword>
<keyword evidence="1" id="KW-0812">Transmembrane</keyword>
<reference evidence="2" key="1">
    <citation type="journal article" date="2020" name="Nature">
        <title>Giant virus diversity and host interactions through global metagenomics.</title>
        <authorList>
            <person name="Schulz F."/>
            <person name="Roux S."/>
            <person name="Paez-Espino D."/>
            <person name="Jungbluth S."/>
            <person name="Walsh D.A."/>
            <person name="Denef V.J."/>
            <person name="McMahon K.D."/>
            <person name="Konstantinidis K.T."/>
            <person name="Eloe-Fadrosh E.A."/>
            <person name="Kyrpides N.C."/>
            <person name="Woyke T."/>
        </authorList>
    </citation>
    <scope>NUCLEOTIDE SEQUENCE</scope>
    <source>
        <strain evidence="2">GVMAG-S-1038524-41</strain>
    </source>
</reference>